<dbReference type="RefSeq" id="WP_230495581.1">
    <property type="nucleotide sequence ID" value="NZ_CAKJTG010000005.1"/>
</dbReference>
<evidence type="ECO:0000256" key="1">
    <source>
        <dbReference type="SAM" id="Phobius"/>
    </source>
</evidence>
<proteinExistence type="predicted"/>
<dbReference type="Proteomes" id="UP000789845">
    <property type="component" value="Unassembled WGS sequence"/>
</dbReference>
<dbReference type="EMBL" id="CAKJTG010000005">
    <property type="protein sequence ID" value="CAG9607305.1"/>
    <property type="molecule type" value="Genomic_DNA"/>
</dbReference>
<keyword evidence="1" id="KW-0812">Transmembrane</keyword>
<organism evidence="2 3">
    <name type="scientific">Pseudoneobacillus rhizosphaerae</name>
    <dbReference type="NCBI Taxonomy" id="2880968"/>
    <lineage>
        <taxon>Bacteria</taxon>
        <taxon>Bacillati</taxon>
        <taxon>Bacillota</taxon>
        <taxon>Bacilli</taxon>
        <taxon>Bacillales</taxon>
        <taxon>Bacillaceae</taxon>
        <taxon>Pseudoneobacillus</taxon>
    </lineage>
</organism>
<feature type="transmembrane region" description="Helical" evidence="1">
    <location>
        <begin position="58"/>
        <end position="75"/>
    </location>
</feature>
<reference evidence="2" key="1">
    <citation type="submission" date="2021-10" db="EMBL/GenBank/DDBJ databases">
        <authorList>
            <person name="Criscuolo A."/>
        </authorList>
    </citation>
    <scope>NUCLEOTIDE SEQUENCE</scope>
    <source>
        <strain evidence="2">CIP111885</strain>
    </source>
</reference>
<gene>
    <name evidence="2" type="ORF">NEOCIP111885_00995</name>
</gene>
<keyword evidence="1" id="KW-0472">Membrane</keyword>
<evidence type="ECO:0000313" key="3">
    <source>
        <dbReference type="Proteomes" id="UP000789845"/>
    </source>
</evidence>
<keyword evidence="1" id="KW-1133">Transmembrane helix</keyword>
<dbReference type="AlphaFoldDB" id="A0A9C7LAC3"/>
<protein>
    <submittedName>
        <fullName evidence="2">Uncharacterized protein</fullName>
    </submittedName>
</protein>
<evidence type="ECO:0000313" key="2">
    <source>
        <dbReference type="EMBL" id="CAG9607305.1"/>
    </source>
</evidence>
<accession>A0A9C7LAC3</accession>
<name>A0A9C7LAC3_9BACI</name>
<sequence length="110" mass="12507">MKKSLTLTLLLFFSLGLGAQFLVGLPADHLSSNESLKIVLNEQFDEPLANLKNDNHKLFSLVLSILSVYILLSAIKHPKSLFGFSYLRKEFYTPIFYQSNYVVISSFVFI</sequence>
<comment type="caution">
    <text evidence="2">The sequence shown here is derived from an EMBL/GenBank/DDBJ whole genome shotgun (WGS) entry which is preliminary data.</text>
</comment>
<keyword evidence="3" id="KW-1185">Reference proteome</keyword>